<evidence type="ECO:0000313" key="1">
    <source>
        <dbReference type="EMBL" id="QKF07337.1"/>
    </source>
</evidence>
<dbReference type="RefSeq" id="WP_172163607.1">
    <property type="nucleotide sequence ID" value="NZ_CP053716.1"/>
</dbReference>
<dbReference type="Proteomes" id="UP000503297">
    <property type="component" value="Chromosome"/>
</dbReference>
<evidence type="ECO:0000313" key="2">
    <source>
        <dbReference type="Proteomes" id="UP000503297"/>
    </source>
</evidence>
<proteinExistence type="predicted"/>
<name>A0A6M8J156_9ACTN</name>
<accession>A0A6M8J156</accession>
<reference evidence="2" key="1">
    <citation type="submission" date="2020-05" db="EMBL/GenBank/DDBJ databases">
        <title>Novel species in genus Nocardioides.</title>
        <authorList>
            <person name="Zhang G."/>
        </authorList>
    </citation>
    <scope>NUCLEOTIDE SEQUENCE [LARGE SCALE GENOMIC DNA]</scope>
    <source>
        <strain evidence="2">zg-1050</strain>
    </source>
</reference>
<dbReference type="AlphaFoldDB" id="A0A6M8J156"/>
<dbReference type="EMBL" id="CP053716">
    <property type="protein sequence ID" value="QKF07337.1"/>
    <property type="molecule type" value="Genomic_DNA"/>
</dbReference>
<keyword evidence="2" id="KW-1185">Reference proteome</keyword>
<organism evidence="1 2">
    <name type="scientific">Berryella wangjianweii</name>
    <dbReference type="NCBI Taxonomy" id="2734634"/>
    <lineage>
        <taxon>Bacteria</taxon>
        <taxon>Bacillati</taxon>
        <taxon>Actinomycetota</taxon>
        <taxon>Coriobacteriia</taxon>
        <taxon>Eggerthellales</taxon>
        <taxon>Eggerthellaceae</taxon>
        <taxon>Berryella</taxon>
    </lineage>
</organism>
<dbReference type="KEGG" id="bwa:HLV38_03790"/>
<sequence length="190" mass="20033">MSAHLGPIHYRMYAKAQAVHALAASIAHHADDRGWTDGLAARLASEAPAPAGELESTIDLANIHASLNGLVGEAERALALAMSQVASHLDDVCVYARDLGGQLGGQLEGSDPALVWNAMDASWLDGMPCDRCVTVLANDPGQIDWSIEMGVHPAEGYGELRTAWMEGFATAAGLSLARLAEGTFRLSKED</sequence>
<protein>
    <submittedName>
        <fullName evidence="1">Uncharacterized protein</fullName>
    </submittedName>
</protein>
<gene>
    <name evidence="1" type="ORF">HLV38_03790</name>
</gene>